<gene>
    <name evidence="2" type="ORF">ACFPXP_11085</name>
</gene>
<dbReference type="InterPro" id="IPR021130">
    <property type="entry name" value="PRib-ATP_PPHydrolase-like"/>
</dbReference>
<dbReference type="InterPro" id="IPR023292">
    <property type="entry name" value="NTP_PyroPHydrolase-like_dom_sf"/>
</dbReference>
<reference evidence="3" key="1">
    <citation type="journal article" date="2019" name="Int. J. Syst. Evol. Microbiol.">
        <title>The Global Catalogue of Microorganisms (GCM) 10K type strain sequencing project: providing services to taxonomists for standard genome sequencing and annotation.</title>
        <authorList>
            <consortium name="The Broad Institute Genomics Platform"/>
            <consortium name="The Broad Institute Genome Sequencing Center for Infectious Disease"/>
            <person name="Wu L."/>
            <person name="Ma J."/>
        </authorList>
    </citation>
    <scope>NUCLEOTIDE SEQUENCE [LARGE SCALE GENOMIC DNA]</scope>
    <source>
        <strain evidence="3">CCM 8749</strain>
    </source>
</reference>
<feature type="compositionally biased region" description="Basic and acidic residues" evidence="1">
    <location>
        <begin position="117"/>
        <end position="131"/>
    </location>
</feature>
<comment type="caution">
    <text evidence="2">The sequence shown here is derived from an EMBL/GenBank/DDBJ whole genome shotgun (WGS) entry which is preliminary data.</text>
</comment>
<evidence type="ECO:0008006" key="4">
    <source>
        <dbReference type="Google" id="ProtNLM"/>
    </source>
</evidence>
<dbReference type="EMBL" id="JBHSQV010000145">
    <property type="protein sequence ID" value="MFC5986958.1"/>
    <property type="molecule type" value="Genomic_DNA"/>
</dbReference>
<dbReference type="Gene3D" id="1.10.3420.10">
    <property type="entry name" value="putative ntp pyrophosphohydrolase like domain"/>
    <property type="match status" value="1"/>
</dbReference>
<evidence type="ECO:0000256" key="1">
    <source>
        <dbReference type="SAM" id="MobiDB-lite"/>
    </source>
</evidence>
<accession>A0ABW1IPE4</accession>
<proteinExistence type="predicted"/>
<protein>
    <recommendedName>
        <fullName evidence="4">HAD family hydrolase</fullName>
    </recommendedName>
</protein>
<evidence type="ECO:0000313" key="3">
    <source>
        <dbReference type="Proteomes" id="UP001596250"/>
    </source>
</evidence>
<evidence type="ECO:0000313" key="2">
    <source>
        <dbReference type="EMBL" id="MFC5986958.1"/>
    </source>
</evidence>
<dbReference type="RefSeq" id="WP_379894285.1">
    <property type="nucleotide sequence ID" value="NZ_CBCSCT010000061.1"/>
</dbReference>
<dbReference type="Pfam" id="PF01503">
    <property type="entry name" value="PRA-PH"/>
    <property type="match status" value="1"/>
</dbReference>
<keyword evidence="3" id="KW-1185">Reference proteome</keyword>
<sequence length="156" mass="18119">MVKQFHRVFRSPYAERPQLLDRGTISEKDESMLQSLEQFVKEMKVSSIEGNGGRMLARTSWMLEELCEFTRAETIEDQADALIDLIYFAMGTFVEMGVRPEKLFEIVNEANMSKLWPDGEPHFNEQGKIVKPEGWQPPEEKLAEEIRRQLKEQAPV</sequence>
<dbReference type="Proteomes" id="UP001596250">
    <property type="component" value="Unassembled WGS sequence"/>
</dbReference>
<name>A0ABW1IPE4_9BACL</name>
<feature type="region of interest" description="Disordered" evidence="1">
    <location>
        <begin position="117"/>
        <end position="138"/>
    </location>
</feature>
<organism evidence="2 3">
    <name type="scientific">Marinicrinis lubricantis</name>
    <dbReference type="NCBI Taxonomy" id="2086470"/>
    <lineage>
        <taxon>Bacteria</taxon>
        <taxon>Bacillati</taxon>
        <taxon>Bacillota</taxon>
        <taxon>Bacilli</taxon>
        <taxon>Bacillales</taxon>
        <taxon>Paenibacillaceae</taxon>
    </lineage>
</organism>